<proteinExistence type="predicted"/>
<dbReference type="InterPro" id="IPR057708">
    <property type="entry name" value="DUF7948"/>
</dbReference>
<dbReference type="Gene3D" id="2.60.40.10">
    <property type="entry name" value="Immunoglobulins"/>
    <property type="match status" value="1"/>
</dbReference>
<dbReference type="InterPro" id="IPR035986">
    <property type="entry name" value="PKD_dom_sf"/>
</dbReference>
<dbReference type="Pfam" id="PF13585">
    <property type="entry name" value="CHU_C"/>
    <property type="match status" value="1"/>
</dbReference>
<gene>
    <name evidence="2" type="ORF">ACFOOI_05285</name>
</gene>
<sequence>MLNTFGANPGVNFLFIENIGQWPQNIFYRAHIPGGIAWVHSEGISYQLFSNINHGEPTSKNAKISPTTPFETIHYNFGKAFSKAEINASDDSGQIFNFYLDSNPKNWKSGVKAFKEIKISNIYPQVDFRLYSSGESLKYEYIIKPGGKPNDIAFTYAGINKIEVQNKELLIHSTQGLIKEFEPFTFQKNGNTKQKINSNFKIVDSKVRFEIGNYDTSKELIIDPELVFSSFSGSVSDNWSHSATYDSKGNLYAGGTVFGGNYPIVGDVFQPKVGGTTGPNDLAYKTDIVITKFASEGSKILYSTFLGGNGSEVPHSLIVNSKDELVIFGTTSSSNFPIGTNAYQNTFKGGHSLVGYPITTGIGFEAGSDIFVTVLSENGSKLIGSTYIGGSENDGIHDFRELQISNYGDEFRGEVYVDSKDNIYVASVSNSDDFPIVNSDIKRGGSSDGVAFQLNSDASKLVFSTYLSGKAYDAAYGIRVNSIGEIFVCGSTKSEDFIKNGIGLNKSFQGISDGFLLKFVNYKLVASTFVGTKDADLAMFLDLDKENNPYIFGLTAGVYPITELVYANAKSGQFIHSFSNDLSKTRFSSIFGTGRQTGRIDLTPTAFLVNDCGNIYISGWGGIINTKNGFNQNSTTKNLPITENAYQKTTTGSNYYFAIFEKGMKSLIYATYFGSAAPPNPDNERGDHLDGGTCRFDKNGIIYHSACVCKASGGYVSFPIEKAAQPTSNNSNCNMAGFKFNLDALVAKFDLTDGKSITNPEEVCAPIDLKFKNTSVGGDTYRWYVNDAFLSSIKEPTYPFLKDGIVKITLVAYNSLNCKAVDSTSRFIKVTAFNYTITNDTTVCQGTKLKLKASGGLEYFWTANSSILNPKSAQIEIEAKESDIYQVLISNSKCSIRVPVKVTVDENLTDFQISKNQTICKDQSIELKATASTSNITWAPNGLSGPTQNSIIVKPQTSTSYTATAIYTNGCKPQKTVTVNIEPQPVLSFEPIYQYACNTPVFISFETKSENLVSFEWKLNNISLAKTLNYETSGYTEIAVNEVKLIGKSEAGCLYETSKTLNLKYWDGIIPNVITPNGDLKNDTFVVGYPDSKLEIFNAFGKKIFASEKYLNDFGGNIETGSYYYSLTIPNGQTCKGWLEVLK</sequence>
<dbReference type="EMBL" id="JBHRYQ010000001">
    <property type="protein sequence ID" value="MFC3810056.1"/>
    <property type="molecule type" value="Genomic_DNA"/>
</dbReference>
<feature type="domain" description="DUF7948" evidence="1">
    <location>
        <begin position="15"/>
        <end position="225"/>
    </location>
</feature>
<reference evidence="3" key="1">
    <citation type="journal article" date="2019" name="Int. J. Syst. Evol. Microbiol.">
        <title>The Global Catalogue of Microorganisms (GCM) 10K type strain sequencing project: providing services to taxonomists for standard genome sequencing and annotation.</title>
        <authorList>
            <consortium name="The Broad Institute Genomics Platform"/>
            <consortium name="The Broad Institute Genome Sequencing Center for Infectious Disease"/>
            <person name="Wu L."/>
            <person name="Ma J."/>
        </authorList>
    </citation>
    <scope>NUCLEOTIDE SEQUENCE [LARGE SCALE GENOMIC DNA]</scope>
    <source>
        <strain evidence="3">CECT 7956</strain>
    </source>
</reference>
<dbReference type="RefSeq" id="WP_379835836.1">
    <property type="nucleotide sequence ID" value="NZ_JBHRYQ010000001.1"/>
</dbReference>
<dbReference type="PANTHER" id="PTHR35580">
    <property type="entry name" value="CELL SURFACE GLYCOPROTEIN (S-LAYER PROTEIN)-LIKE PROTEIN"/>
    <property type="match status" value="1"/>
</dbReference>
<organism evidence="2 3">
    <name type="scientific">Lacihabitans lacunae</name>
    <dbReference type="NCBI Taxonomy" id="1028214"/>
    <lineage>
        <taxon>Bacteria</taxon>
        <taxon>Pseudomonadati</taxon>
        <taxon>Bacteroidota</taxon>
        <taxon>Cytophagia</taxon>
        <taxon>Cytophagales</taxon>
        <taxon>Leadbetterellaceae</taxon>
        <taxon>Lacihabitans</taxon>
    </lineage>
</organism>
<evidence type="ECO:0000313" key="2">
    <source>
        <dbReference type="EMBL" id="MFC3810056.1"/>
    </source>
</evidence>
<dbReference type="InterPro" id="IPR052918">
    <property type="entry name" value="Motility_Chemotaxis_Reg"/>
</dbReference>
<evidence type="ECO:0000259" key="1">
    <source>
        <dbReference type="Pfam" id="PF25778"/>
    </source>
</evidence>
<accession>A0ABV7YT55</accession>
<dbReference type="InterPro" id="IPR013783">
    <property type="entry name" value="Ig-like_fold"/>
</dbReference>
<name>A0ABV7YT55_9BACT</name>
<dbReference type="Pfam" id="PF25778">
    <property type="entry name" value="DUF7948"/>
    <property type="match status" value="1"/>
</dbReference>
<dbReference type="Proteomes" id="UP001595616">
    <property type="component" value="Unassembled WGS sequence"/>
</dbReference>
<evidence type="ECO:0000313" key="3">
    <source>
        <dbReference type="Proteomes" id="UP001595616"/>
    </source>
</evidence>
<dbReference type="SUPFAM" id="SSF49299">
    <property type="entry name" value="PKD domain"/>
    <property type="match status" value="1"/>
</dbReference>
<comment type="caution">
    <text evidence="2">The sequence shown here is derived from an EMBL/GenBank/DDBJ whole genome shotgun (WGS) entry which is preliminary data.</text>
</comment>
<dbReference type="PANTHER" id="PTHR35580:SF1">
    <property type="entry name" value="PHYTASE-LIKE DOMAIN-CONTAINING PROTEIN"/>
    <property type="match status" value="1"/>
</dbReference>
<protein>
    <submittedName>
        <fullName evidence="2">Gliding motility-associated C-terminal domain-containing protein</fullName>
    </submittedName>
</protein>
<keyword evidence="3" id="KW-1185">Reference proteome</keyword>